<dbReference type="InterPro" id="IPR013149">
    <property type="entry name" value="ADH-like_C"/>
</dbReference>
<dbReference type="Pfam" id="PF08240">
    <property type="entry name" value="ADH_N"/>
    <property type="match status" value="1"/>
</dbReference>
<dbReference type="InterPro" id="IPR013154">
    <property type="entry name" value="ADH-like_N"/>
</dbReference>
<keyword evidence="11" id="KW-1185">Reference proteome</keyword>
<evidence type="ECO:0000256" key="5">
    <source>
        <dbReference type="ARBA" id="ARBA00022833"/>
    </source>
</evidence>
<dbReference type="InterPro" id="IPR011032">
    <property type="entry name" value="GroES-like_sf"/>
</dbReference>
<evidence type="ECO:0000256" key="6">
    <source>
        <dbReference type="ARBA" id="ARBA00023002"/>
    </source>
</evidence>
<evidence type="ECO:0000313" key="11">
    <source>
        <dbReference type="Proteomes" id="UP000835052"/>
    </source>
</evidence>
<dbReference type="FunFam" id="3.40.50.720:FF:000039">
    <property type="entry name" value="Alcohol dehydrogenase AdhP"/>
    <property type="match status" value="1"/>
</dbReference>
<comment type="similarity">
    <text evidence="2 8">Belongs to the zinc-containing alcohol dehydrogenase family.</text>
</comment>
<organism evidence="10 11">
    <name type="scientific">Caenorhabditis auriculariae</name>
    <dbReference type="NCBI Taxonomy" id="2777116"/>
    <lineage>
        <taxon>Eukaryota</taxon>
        <taxon>Metazoa</taxon>
        <taxon>Ecdysozoa</taxon>
        <taxon>Nematoda</taxon>
        <taxon>Chromadorea</taxon>
        <taxon>Rhabditida</taxon>
        <taxon>Rhabditina</taxon>
        <taxon>Rhabditomorpha</taxon>
        <taxon>Rhabditoidea</taxon>
        <taxon>Rhabditidae</taxon>
        <taxon>Peloderinae</taxon>
        <taxon>Caenorhabditis</taxon>
    </lineage>
</organism>
<dbReference type="PANTHER" id="PTHR42940:SF3">
    <property type="entry name" value="ALCOHOL DEHYDROGENASE 1-RELATED"/>
    <property type="match status" value="1"/>
</dbReference>
<evidence type="ECO:0000256" key="4">
    <source>
        <dbReference type="ARBA" id="ARBA00022723"/>
    </source>
</evidence>
<dbReference type="InterPro" id="IPR020843">
    <property type="entry name" value="ER"/>
</dbReference>
<comment type="cofactor">
    <cofactor evidence="1 8">
        <name>Zn(2+)</name>
        <dbReference type="ChEBI" id="CHEBI:29105"/>
    </cofactor>
</comment>
<dbReference type="SUPFAM" id="SSF50129">
    <property type="entry name" value="GroES-like"/>
    <property type="match status" value="1"/>
</dbReference>
<gene>
    <name evidence="10" type="ORF">CAUJ_LOCUS8304</name>
</gene>
<evidence type="ECO:0000256" key="1">
    <source>
        <dbReference type="ARBA" id="ARBA00001947"/>
    </source>
</evidence>
<keyword evidence="5 8" id="KW-0862">Zinc</keyword>
<evidence type="ECO:0000256" key="7">
    <source>
        <dbReference type="ARBA" id="ARBA00023027"/>
    </source>
</evidence>
<evidence type="ECO:0000256" key="8">
    <source>
        <dbReference type="RuleBase" id="RU361277"/>
    </source>
</evidence>
<dbReference type="AlphaFoldDB" id="A0A8S1HB27"/>
<dbReference type="InterPro" id="IPR002328">
    <property type="entry name" value="ADH_Zn_CS"/>
</dbReference>
<reference evidence="10" key="1">
    <citation type="submission" date="2020-10" db="EMBL/GenBank/DDBJ databases">
        <authorList>
            <person name="Kikuchi T."/>
        </authorList>
    </citation>
    <scope>NUCLEOTIDE SEQUENCE</scope>
    <source>
        <strain evidence="10">NKZ352</strain>
    </source>
</reference>
<dbReference type="GO" id="GO:0008270">
    <property type="term" value="F:zinc ion binding"/>
    <property type="evidence" value="ECO:0007669"/>
    <property type="project" value="InterPro"/>
</dbReference>
<dbReference type="GO" id="GO:0005737">
    <property type="term" value="C:cytoplasm"/>
    <property type="evidence" value="ECO:0007669"/>
    <property type="project" value="TreeGrafter"/>
</dbReference>
<keyword evidence="7" id="KW-0520">NAD</keyword>
<dbReference type="SUPFAM" id="SSF51735">
    <property type="entry name" value="NAD(P)-binding Rossmann-fold domains"/>
    <property type="match status" value="1"/>
</dbReference>
<evidence type="ECO:0000256" key="3">
    <source>
        <dbReference type="ARBA" id="ARBA00013190"/>
    </source>
</evidence>
<name>A0A8S1HB27_9PELO</name>
<dbReference type="Gene3D" id="3.90.180.10">
    <property type="entry name" value="Medium-chain alcohol dehydrogenases, catalytic domain"/>
    <property type="match status" value="1"/>
</dbReference>
<dbReference type="EC" id="1.1.1.1" evidence="3"/>
<evidence type="ECO:0000259" key="9">
    <source>
        <dbReference type="SMART" id="SM00829"/>
    </source>
</evidence>
<feature type="domain" description="Enoyl reductase (ER)" evidence="9">
    <location>
        <begin position="18"/>
        <end position="344"/>
    </location>
</feature>
<evidence type="ECO:0000256" key="2">
    <source>
        <dbReference type="ARBA" id="ARBA00008072"/>
    </source>
</evidence>
<dbReference type="InterPro" id="IPR036291">
    <property type="entry name" value="NAD(P)-bd_dom_sf"/>
</dbReference>
<dbReference type="PROSITE" id="PS00059">
    <property type="entry name" value="ADH_ZINC"/>
    <property type="match status" value="1"/>
</dbReference>
<evidence type="ECO:0000313" key="10">
    <source>
        <dbReference type="EMBL" id="CAD6192385.1"/>
    </source>
</evidence>
<accession>A0A8S1HB27</accession>
<dbReference type="Proteomes" id="UP000835052">
    <property type="component" value="Unassembled WGS sequence"/>
</dbReference>
<keyword evidence="4 8" id="KW-0479">Metal-binding</keyword>
<keyword evidence="6" id="KW-0560">Oxidoreductase</keyword>
<dbReference type="GO" id="GO:0004022">
    <property type="term" value="F:alcohol dehydrogenase (NAD+) activity"/>
    <property type="evidence" value="ECO:0007669"/>
    <property type="project" value="UniProtKB-EC"/>
</dbReference>
<comment type="caution">
    <text evidence="10">The sequence shown here is derived from an EMBL/GenBank/DDBJ whole genome shotgun (WGS) entry which is preliminary data.</text>
</comment>
<dbReference type="CDD" id="cd08297">
    <property type="entry name" value="CAD3"/>
    <property type="match status" value="1"/>
</dbReference>
<dbReference type="PANTHER" id="PTHR42940">
    <property type="entry name" value="ALCOHOL DEHYDROGENASE 1-RELATED"/>
    <property type="match status" value="1"/>
</dbReference>
<dbReference type="OrthoDB" id="1879366at2759"/>
<sequence length="348" mass="38039">MVRLPETQRALVFDHFNGPLDIQKIPIPEPKDDEILVRILYSGICHSDLHAWLGDLEFFTELPLIGGHEGAGEVVQVGAKVKDWKVGDKAGIKLFNNHCLSCESCKNGNEQHCKVTQNYGFNRSGTFQEYLVIRAIDAAKIPSHTNLAQAAPIMCAGVTVYKALKQSEVKPGQTVVLTGAGGGLGSLGIQFAKAMGMRVVAIDNKIKKDHCLELGAEWFVDGFDTKNVIKTVIELTDGGAHGVVNLAAAKQPMEQTFEYVRENGTIVFVGLPKDSRITLDTSPFIFRGLTLKGSIVGNRADVDEAMDFVARGIVKVPLEKVKLEEVAEVYQRMLDGKINSRCVVDLSF</sequence>
<dbReference type="SMART" id="SM00829">
    <property type="entry name" value="PKS_ER"/>
    <property type="match status" value="1"/>
</dbReference>
<dbReference type="Pfam" id="PF00107">
    <property type="entry name" value="ADH_zinc_N"/>
    <property type="match status" value="1"/>
</dbReference>
<proteinExistence type="inferred from homology"/>
<dbReference type="EMBL" id="CAJGYM010000027">
    <property type="protein sequence ID" value="CAD6192385.1"/>
    <property type="molecule type" value="Genomic_DNA"/>
</dbReference>
<dbReference type="Gene3D" id="3.40.50.720">
    <property type="entry name" value="NAD(P)-binding Rossmann-like Domain"/>
    <property type="match status" value="1"/>
</dbReference>
<protein>
    <recommendedName>
        <fullName evidence="3">alcohol dehydrogenase</fullName>
        <ecNumber evidence="3">1.1.1.1</ecNumber>
    </recommendedName>
</protein>